<keyword evidence="1" id="KW-0472">Membrane</keyword>
<organism evidence="2">
    <name type="scientific">Hexamita inflata</name>
    <dbReference type="NCBI Taxonomy" id="28002"/>
    <lineage>
        <taxon>Eukaryota</taxon>
        <taxon>Metamonada</taxon>
        <taxon>Diplomonadida</taxon>
        <taxon>Hexamitidae</taxon>
        <taxon>Hexamitinae</taxon>
        <taxon>Hexamita</taxon>
    </lineage>
</organism>
<evidence type="ECO:0000313" key="4">
    <source>
        <dbReference type="Proteomes" id="UP001642409"/>
    </source>
</evidence>
<evidence type="ECO:0000256" key="1">
    <source>
        <dbReference type="SAM" id="Phobius"/>
    </source>
</evidence>
<sequence>MLTILQVLMDLQQAQKQQLLDCYSAQTYTRLITLQGKKSFEIALSPNSNQAHCQQLPRGVNVTVYATALIDGANNFVPNSYIFFGFNFTTTIGLAVPCSQCVDDSYLSSDQVIVTIESAIHYTRIVMGAVQTIKGHQTNCFNNVSAITDQNSITMKTSFSSNCPQIVSDIDPNTLKNIISADLYIVYENNEIDRFEKLQVGSQFSYSTSTNLQSNFTVYEQNIGVKALQIGIQLMQIQLYFDNLLVPLVASIQTSTMQYSSFSQGFKYIQMLIQKSSAYVDIQINETLISLPDFTGKLTDYYNKQIFTQLQPNRALIQVTGFSTQIQSSQYFNNKIEYSSVIQPPREPMVSFSVPVGGFGFKNGRNLLTCAMVTDKANCERDFAKLLSIQDPAYQIDFRVLFYRNDALVAAVSKKMDRVTDSCVYSASGFISSQSFDLQLNLNPNSRNCQLNLNQKVTVNLNFQAQNQTVTLKRDVEFGRRMELKLNLEERKVIIEQMEGIKRYFDVVVENTIVETVQIEQVLLNDTTVFKQRAKLCVIYITGAATASCVVITSVPFIKRRVKQLYKKRPTVIATEVEEM</sequence>
<reference evidence="3 4" key="2">
    <citation type="submission" date="2024-07" db="EMBL/GenBank/DDBJ databases">
        <authorList>
            <person name="Akdeniz Z."/>
        </authorList>
    </citation>
    <scope>NUCLEOTIDE SEQUENCE [LARGE SCALE GENOMIC DNA]</scope>
</reference>
<keyword evidence="1" id="KW-1133">Transmembrane helix</keyword>
<protein>
    <recommendedName>
        <fullName evidence="5">Transmembrane protein</fullName>
    </recommendedName>
</protein>
<proteinExistence type="predicted"/>
<dbReference type="AlphaFoldDB" id="A0AA86N8L8"/>
<keyword evidence="4" id="KW-1185">Reference proteome</keyword>
<evidence type="ECO:0000313" key="3">
    <source>
        <dbReference type="EMBL" id="CAL6093002.1"/>
    </source>
</evidence>
<keyword evidence="1" id="KW-0812">Transmembrane</keyword>
<name>A0AA86N8L8_9EUKA</name>
<reference evidence="2" key="1">
    <citation type="submission" date="2023-06" db="EMBL/GenBank/DDBJ databases">
        <authorList>
            <person name="Kurt Z."/>
        </authorList>
    </citation>
    <scope>NUCLEOTIDE SEQUENCE</scope>
</reference>
<dbReference type="EMBL" id="CATOUU010000061">
    <property type="protein sequence ID" value="CAI9914873.1"/>
    <property type="molecule type" value="Genomic_DNA"/>
</dbReference>
<evidence type="ECO:0008006" key="5">
    <source>
        <dbReference type="Google" id="ProtNLM"/>
    </source>
</evidence>
<accession>A0AA86N8L8</accession>
<gene>
    <name evidence="2" type="ORF">HINF_LOCUS2518</name>
    <name evidence="3" type="ORF">HINF_LOCUS66624</name>
</gene>
<feature type="transmembrane region" description="Helical" evidence="1">
    <location>
        <begin position="538"/>
        <end position="558"/>
    </location>
</feature>
<evidence type="ECO:0000313" key="2">
    <source>
        <dbReference type="EMBL" id="CAI9914873.1"/>
    </source>
</evidence>
<dbReference type="EMBL" id="CAXDID020000451">
    <property type="protein sequence ID" value="CAL6093002.1"/>
    <property type="molecule type" value="Genomic_DNA"/>
</dbReference>
<comment type="caution">
    <text evidence="2">The sequence shown here is derived from an EMBL/GenBank/DDBJ whole genome shotgun (WGS) entry which is preliminary data.</text>
</comment>
<dbReference type="Proteomes" id="UP001642409">
    <property type="component" value="Unassembled WGS sequence"/>
</dbReference>